<feature type="transmembrane region" description="Helical" evidence="5">
    <location>
        <begin position="526"/>
        <end position="545"/>
    </location>
</feature>
<evidence type="ECO:0000256" key="2">
    <source>
        <dbReference type="ARBA" id="ARBA00022692"/>
    </source>
</evidence>
<keyword evidence="3 5" id="KW-1133">Transmembrane helix</keyword>
<gene>
    <name evidence="7" type="ORF">CSSPJE1EN1_LOCUS13004</name>
</gene>
<proteinExistence type="predicted"/>
<dbReference type="Proteomes" id="UP001497444">
    <property type="component" value="Chromosome 19"/>
</dbReference>
<keyword evidence="2 5" id="KW-0812">Transmembrane</keyword>
<dbReference type="Gene3D" id="1.20.120.350">
    <property type="entry name" value="Voltage-gated potassium channels. Chain C"/>
    <property type="match status" value="1"/>
</dbReference>
<evidence type="ECO:0000256" key="3">
    <source>
        <dbReference type="ARBA" id="ARBA00022989"/>
    </source>
</evidence>
<protein>
    <recommendedName>
        <fullName evidence="6">Ion transport domain-containing protein</fullName>
    </recommendedName>
</protein>
<feature type="transmembrane region" description="Helical" evidence="5">
    <location>
        <begin position="104"/>
        <end position="120"/>
    </location>
</feature>
<feature type="domain" description="Ion transport" evidence="6">
    <location>
        <begin position="433"/>
        <end position="672"/>
    </location>
</feature>
<dbReference type="SUPFAM" id="SSF47473">
    <property type="entry name" value="EF-hand"/>
    <property type="match status" value="1"/>
</dbReference>
<name>A0ABP0WN04_9BRYO</name>
<evidence type="ECO:0000256" key="4">
    <source>
        <dbReference type="ARBA" id="ARBA00023136"/>
    </source>
</evidence>
<evidence type="ECO:0000256" key="1">
    <source>
        <dbReference type="ARBA" id="ARBA00004141"/>
    </source>
</evidence>
<feature type="transmembrane region" description="Helical" evidence="5">
    <location>
        <begin position="565"/>
        <end position="587"/>
    </location>
</feature>
<feature type="transmembrane region" description="Helical" evidence="5">
    <location>
        <begin position="463"/>
        <end position="481"/>
    </location>
</feature>
<dbReference type="InterPro" id="IPR005821">
    <property type="entry name" value="Ion_trans_dom"/>
</dbReference>
<evidence type="ECO:0000313" key="8">
    <source>
        <dbReference type="Proteomes" id="UP001497444"/>
    </source>
</evidence>
<accession>A0ABP0WN04</accession>
<dbReference type="Gene3D" id="1.10.287.70">
    <property type="match status" value="2"/>
</dbReference>
<sequence>MMNDNGSKASSEFHDIEEDNNESLHHPLLSSDVAKLGLTTMNTQLDPELAANNNNDNTASILKLQMAAMLVEQVILGRSMPMEIIQHKNYKEAKLAFLLYQRLWSARAISFVILVMLPIFEVPSWCKGELPQPCGDPQTYALSGISYMKNWHSLLIQAICLIFLVLSTTLQWYFLGTKFWNRHVSIYKVGLLAIMIVFVTVSAAGMHVPEAVQLSMYIRFIIPIVFTRPLRMCFRMTAHIVHTFVNIAVLMVIFILLSAYFATLVFGETTSEFEDYSTALVNLVVLLTTANNPNVWAPAYTADRRAFFFFFTFLLIAREVVKWSTMQQQTLGVAFSLLDTSNQNYINGAHMMILFQTIDLYRDIPDFQLHLRQVFLALGKNEDSAIHKDEFEALCDVIVLQIEQQFQSLPKSQGPFREMVNQFWWLKFSSQPLYSYFIWAATFLSLLLAICEREAKDNVLKNNLVIMVFIFGWVFLLDAFFKIVLQSWNVYWSHSLNRFDFVFSLLILVIFFASTVFGIQPRWMSILLIARAFRVLHLITLMSHWRLMARTLVKLIPATAPILALQFLICSFFSLLGVHLFGGEVYIGHPALENTEYANGRLFAFNYNDYAAAVVTSFNLCVVNNWYVIMDAYAIVTQTAWSRSFFIMFWGIAVVFTLNVVVAFFVEAFVKEMDLAESYHISHRSSDPSKRRLVSQRKLSYHNLYKDICKNSEPN</sequence>
<dbReference type="InterPro" id="IPR027359">
    <property type="entry name" value="Volt_channel_dom_sf"/>
</dbReference>
<feature type="transmembrane region" description="Helical" evidence="5">
    <location>
        <begin position="433"/>
        <end position="451"/>
    </location>
</feature>
<evidence type="ECO:0000256" key="5">
    <source>
        <dbReference type="SAM" id="Phobius"/>
    </source>
</evidence>
<comment type="subcellular location">
    <subcellularLocation>
        <location evidence="1">Membrane</location>
        <topology evidence="1">Multi-pass membrane protein</topology>
    </subcellularLocation>
</comment>
<dbReference type="InterPro" id="IPR011992">
    <property type="entry name" value="EF-hand-dom_pair"/>
</dbReference>
<keyword evidence="4 5" id="KW-0472">Membrane</keyword>
<feature type="transmembrane region" description="Helical" evidence="5">
    <location>
        <begin position="607"/>
        <end position="627"/>
    </location>
</feature>
<dbReference type="EMBL" id="OZ020114">
    <property type="protein sequence ID" value="CAK9267526.1"/>
    <property type="molecule type" value="Genomic_DNA"/>
</dbReference>
<dbReference type="PANTHER" id="PTHR46988">
    <property type="entry name" value="TWO PORE CALCIUM CHANNEL PROTEIN 1"/>
    <property type="match status" value="1"/>
</dbReference>
<keyword evidence="8" id="KW-1185">Reference proteome</keyword>
<dbReference type="InterPro" id="IPR044581">
    <property type="entry name" value="TPC1_plant"/>
</dbReference>
<feature type="transmembrane region" description="Helical" evidence="5">
    <location>
        <begin position="243"/>
        <end position="267"/>
    </location>
</feature>
<feature type="transmembrane region" description="Helical" evidence="5">
    <location>
        <begin position="647"/>
        <end position="670"/>
    </location>
</feature>
<evidence type="ECO:0000259" key="6">
    <source>
        <dbReference type="Pfam" id="PF00520"/>
    </source>
</evidence>
<dbReference type="SUPFAM" id="SSF81324">
    <property type="entry name" value="Voltage-gated potassium channels"/>
    <property type="match status" value="1"/>
</dbReference>
<reference evidence="7" key="1">
    <citation type="submission" date="2024-02" db="EMBL/GenBank/DDBJ databases">
        <authorList>
            <consortium name="ELIXIR-Norway"/>
            <consortium name="Elixir Norway"/>
        </authorList>
    </citation>
    <scope>NUCLEOTIDE SEQUENCE</scope>
</reference>
<evidence type="ECO:0000313" key="7">
    <source>
        <dbReference type="EMBL" id="CAK9267526.1"/>
    </source>
</evidence>
<dbReference type="Pfam" id="PF00520">
    <property type="entry name" value="Ion_trans"/>
    <property type="match status" value="1"/>
</dbReference>
<dbReference type="PANTHER" id="PTHR46988:SF4">
    <property type="entry name" value="ION TRANSPORT DOMAIN-CONTAINING PROTEIN"/>
    <property type="match status" value="1"/>
</dbReference>
<feature type="transmembrane region" description="Helical" evidence="5">
    <location>
        <begin position="186"/>
        <end position="208"/>
    </location>
</feature>
<organism evidence="7 8">
    <name type="scientific">Sphagnum jensenii</name>
    <dbReference type="NCBI Taxonomy" id="128206"/>
    <lineage>
        <taxon>Eukaryota</taxon>
        <taxon>Viridiplantae</taxon>
        <taxon>Streptophyta</taxon>
        <taxon>Embryophyta</taxon>
        <taxon>Bryophyta</taxon>
        <taxon>Sphagnophytina</taxon>
        <taxon>Sphagnopsida</taxon>
        <taxon>Sphagnales</taxon>
        <taxon>Sphagnaceae</taxon>
        <taxon>Sphagnum</taxon>
    </lineage>
</organism>
<feature type="transmembrane region" description="Helical" evidence="5">
    <location>
        <begin position="154"/>
        <end position="174"/>
    </location>
</feature>
<feature type="transmembrane region" description="Helical" evidence="5">
    <location>
        <begin position="501"/>
        <end position="519"/>
    </location>
</feature>
<feature type="transmembrane region" description="Helical" evidence="5">
    <location>
        <begin position="214"/>
        <end position="231"/>
    </location>
</feature>